<keyword evidence="4" id="KW-1185">Reference proteome</keyword>
<dbReference type="InterPro" id="IPR006640">
    <property type="entry name" value="SprT-like_domain"/>
</dbReference>
<dbReference type="EMBL" id="JARZHI010000049">
    <property type="protein sequence ID" value="MDI1434920.1"/>
    <property type="molecule type" value="Genomic_DNA"/>
</dbReference>
<name>A0ABT6P2T4_9BACT</name>
<sequence>MPDRPRLLYKGQPTEPKSIDPRAPAYAVRQLVQQDGREAPRALYEAFDAYNAAYFAGALKQSLILMTTPASPRAEGDYVAQDVHGIPSRIRIAPRCERHGLLYLQDVLLHEMVHAWQAEFLDDLENGYKGHGPKFCRKANEIGAKLGLGPVAPKGRGGLPRPDFWPSNVRPSGYYGAQLPAPGGRRRSARTRADGADGGPISTVSDPLLEGLGEVDRQLVAVLAKATGRPPGALIGAWAREHAQALASASPAIAALVAGIEA</sequence>
<reference evidence="3 4" key="1">
    <citation type="submission" date="2023-04" db="EMBL/GenBank/DDBJ databases">
        <title>The genome sequence of Polyangium sorediatum DSM14670.</title>
        <authorList>
            <person name="Zhang X."/>
        </authorList>
    </citation>
    <scope>NUCLEOTIDE SEQUENCE [LARGE SCALE GENOMIC DNA]</scope>
    <source>
        <strain evidence="3 4">DSM 14670</strain>
    </source>
</reference>
<feature type="domain" description="SprT-like" evidence="2">
    <location>
        <begin position="44"/>
        <end position="145"/>
    </location>
</feature>
<accession>A0ABT6P2T4</accession>
<dbReference type="Pfam" id="PF10263">
    <property type="entry name" value="SprT-like"/>
    <property type="match status" value="1"/>
</dbReference>
<dbReference type="RefSeq" id="WP_284721355.1">
    <property type="nucleotide sequence ID" value="NZ_JARZHI010000049.1"/>
</dbReference>
<organism evidence="3 4">
    <name type="scientific">Polyangium sorediatum</name>
    <dbReference type="NCBI Taxonomy" id="889274"/>
    <lineage>
        <taxon>Bacteria</taxon>
        <taxon>Pseudomonadati</taxon>
        <taxon>Myxococcota</taxon>
        <taxon>Polyangia</taxon>
        <taxon>Polyangiales</taxon>
        <taxon>Polyangiaceae</taxon>
        <taxon>Polyangium</taxon>
    </lineage>
</organism>
<evidence type="ECO:0000313" key="4">
    <source>
        <dbReference type="Proteomes" id="UP001160301"/>
    </source>
</evidence>
<dbReference type="Proteomes" id="UP001160301">
    <property type="component" value="Unassembled WGS sequence"/>
</dbReference>
<comment type="caution">
    <text evidence="3">The sequence shown here is derived from an EMBL/GenBank/DDBJ whole genome shotgun (WGS) entry which is preliminary data.</text>
</comment>
<evidence type="ECO:0000313" key="3">
    <source>
        <dbReference type="EMBL" id="MDI1434920.1"/>
    </source>
</evidence>
<gene>
    <name evidence="3" type="ORF">QHF89_35790</name>
</gene>
<evidence type="ECO:0000259" key="2">
    <source>
        <dbReference type="Pfam" id="PF10263"/>
    </source>
</evidence>
<proteinExistence type="predicted"/>
<feature type="region of interest" description="Disordered" evidence="1">
    <location>
        <begin position="175"/>
        <end position="205"/>
    </location>
</feature>
<protein>
    <recommendedName>
        <fullName evidence="2">SprT-like domain-containing protein</fullName>
    </recommendedName>
</protein>
<evidence type="ECO:0000256" key="1">
    <source>
        <dbReference type="SAM" id="MobiDB-lite"/>
    </source>
</evidence>